<evidence type="ECO:0000259" key="5">
    <source>
        <dbReference type="Pfam" id="PF04198"/>
    </source>
</evidence>
<evidence type="ECO:0000256" key="3">
    <source>
        <dbReference type="ARBA" id="ARBA00023125"/>
    </source>
</evidence>
<dbReference type="PANTHER" id="PTHR34294:SF1">
    <property type="entry name" value="TRANSCRIPTIONAL REGULATOR LSRR"/>
    <property type="match status" value="1"/>
</dbReference>
<organism evidence="6 7">
    <name type="scientific">Cellulomonas algicola</name>
    <dbReference type="NCBI Taxonomy" id="2071633"/>
    <lineage>
        <taxon>Bacteria</taxon>
        <taxon>Bacillati</taxon>
        <taxon>Actinomycetota</taxon>
        <taxon>Actinomycetes</taxon>
        <taxon>Micrococcales</taxon>
        <taxon>Cellulomonadaceae</taxon>
        <taxon>Cellulomonas</taxon>
    </lineage>
</organism>
<dbReference type="PANTHER" id="PTHR34294">
    <property type="entry name" value="TRANSCRIPTIONAL REGULATOR-RELATED"/>
    <property type="match status" value="1"/>
</dbReference>
<keyword evidence="3" id="KW-0238">DNA-binding</keyword>
<dbReference type="InterPro" id="IPR051054">
    <property type="entry name" value="SorC_transcr_regulators"/>
</dbReference>
<sequence length="331" mass="34535">MSDSEVRGAGAEDRGLMVLAARRYYVDDVSKVRIAEELGVSRFKVARLLEHAKATGVVTITIHADGLQDPALGVALREHLGLTSVTVVETSGDPDAVRHQVGEAAAQVLGATLREGEVLGLAWGRTLTAMSAALPPLPRVDVVQLTGAIGTDLDESPVEIVRRVALRSGGTARPIFAPLVVDDARTADALRRQPDVAAALRMFDSVTTAVVSVGSWEPPDSQLLRTISDAERTSLLEAGVRAEVASLLVSDSGDLVAPHFQDRCVTIEFAQMRAIPRIVAAAGGAQKAQAVAAIVRAGLCTELVTDRALAEALLALPRVAPVEGGDAGASS</sequence>
<keyword evidence="4" id="KW-0804">Transcription</keyword>
<evidence type="ECO:0000256" key="4">
    <source>
        <dbReference type="ARBA" id="ARBA00023163"/>
    </source>
</evidence>
<dbReference type="AlphaFoldDB" id="A0A401UZS7"/>
<name>A0A401UZS7_9CELL</name>
<evidence type="ECO:0000256" key="1">
    <source>
        <dbReference type="ARBA" id="ARBA00010466"/>
    </source>
</evidence>
<dbReference type="Gene3D" id="1.10.10.10">
    <property type="entry name" value="Winged helix-like DNA-binding domain superfamily/Winged helix DNA-binding domain"/>
    <property type="match status" value="1"/>
</dbReference>
<evidence type="ECO:0000313" key="7">
    <source>
        <dbReference type="Proteomes" id="UP000288246"/>
    </source>
</evidence>
<comment type="caution">
    <text evidence="6">The sequence shown here is derived from an EMBL/GenBank/DDBJ whole genome shotgun (WGS) entry which is preliminary data.</text>
</comment>
<dbReference type="Pfam" id="PF04198">
    <property type="entry name" value="Sugar-bind"/>
    <property type="match status" value="1"/>
</dbReference>
<reference evidence="6 7" key="1">
    <citation type="submission" date="2018-11" db="EMBL/GenBank/DDBJ databases">
        <title>Draft genome sequence of Cellulomonas takizawaensis strain TKZ-21.</title>
        <authorList>
            <person name="Yamamura H."/>
            <person name="Hayashi T."/>
            <person name="Hamada M."/>
            <person name="Serisawa Y."/>
            <person name="Matsuyama K."/>
            <person name="Nakagawa Y."/>
            <person name="Otoguro M."/>
            <person name="Yanagida F."/>
            <person name="Hayakawa M."/>
        </authorList>
    </citation>
    <scope>NUCLEOTIDE SEQUENCE [LARGE SCALE GENOMIC DNA]</scope>
    <source>
        <strain evidence="6 7">TKZ-21</strain>
    </source>
</reference>
<feature type="domain" description="Sugar-binding" evidence="5">
    <location>
        <begin position="72"/>
        <end position="315"/>
    </location>
</feature>
<accession>A0A401UZS7</accession>
<protein>
    <submittedName>
        <fullName evidence="6">Transcriptional regulator</fullName>
    </submittedName>
</protein>
<dbReference type="InterPro" id="IPR037171">
    <property type="entry name" value="NagB/RpiA_transferase-like"/>
</dbReference>
<dbReference type="EMBL" id="BHYL01000125">
    <property type="protein sequence ID" value="GCD20191.1"/>
    <property type="molecule type" value="Genomic_DNA"/>
</dbReference>
<dbReference type="Proteomes" id="UP000288246">
    <property type="component" value="Unassembled WGS sequence"/>
</dbReference>
<evidence type="ECO:0000256" key="2">
    <source>
        <dbReference type="ARBA" id="ARBA00023015"/>
    </source>
</evidence>
<dbReference type="GO" id="GO:0003677">
    <property type="term" value="F:DNA binding"/>
    <property type="evidence" value="ECO:0007669"/>
    <property type="project" value="UniProtKB-KW"/>
</dbReference>
<dbReference type="GO" id="GO:0030246">
    <property type="term" value="F:carbohydrate binding"/>
    <property type="evidence" value="ECO:0007669"/>
    <property type="project" value="InterPro"/>
</dbReference>
<dbReference type="InterPro" id="IPR036388">
    <property type="entry name" value="WH-like_DNA-bd_sf"/>
</dbReference>
<comment type="similarity">
    <text evidence="1">Belongs to the SorC transcriptional regulatory family.</text>
</comment>
<proteinExistence type="inferred from homology"/>
<dbReference type="SUPFAM" id="SSF100950">
    <property type="entry name" value="NagB/RpiA/CoA transferase-like"/>
    <property type="match status" value="1"/>
</dbReference>
<dbReference type="Gene3D" id="3.40.50.1360">
    <property type="match status" value="1"/>
</dbReference>
<evidence type="ECO:0000313" key="6">
    <source>
        <dbReference type="EMBL" id="GCD20191.1"/>
    </source>
</evidence>
<keyword evidence="7" id="KW-1185">Reference proteome</keyword>
<gene>
    <name evidence="6" type="ORF">CTKZ_17530</name>
</gene>
<dbReference type="InterPro" id="IPR007324">
    <property type="entry name" value="Sugar-bd_dom_put"/>
</dbReference>
<dbReference type="RefSeq" id="WP_160142866.1">
    <property type="nucleotide sequence ID" value="NZ_BHYL01000125.1"/>
</dbReference>
<keyword evidence="2" id="KW-0805">Transcription regulation</keyword>
<dbReference type="OrthoDB" id="186585at2"/>